<proteinExistence type="predicted"/>
<protein>
    <recommendedName>
        <fullName evidence="4">CYIR protein</fullName>
    </recommendedName>
</protein>
<dbReference type="KEGG" id="pcy:PCYB_006370"/>
<keyword evidence="1" id="KW-0812">Transmembrane</keyword>
<evidence type="ECO:0000313" key="2">
    <source>
        <dbReference type="EMBL" id="GAB69888.1"/>
    </source>
</evidence>
<evidence type="ECO:0000256" key="1">
    <source>
        <dbReference type="SAM" id="Phobius"/>
    </source>
</evidence>
<dbReference type="PhylomeDB" id="K6UNX3"/>
<dbReference type="OrthoDB" id="387321at2759"/>
<name>K6UNX3_PLACD</name>
<dbReference type="Proteomes" id="UP000006319">
    <property type="component" value="Unassembled WGS sequence"/>
</dbReference>
<accession>K6UNX3</accession>
<evidence type="ECO:0008006" key="4">
    <source>
        <dbReference type="Google" id="ProtNLM"/>
    </source>
</evidence>
<dbReference type="GeneID" id="14696430"/>
<keyword evidence="1" id="KW-1133">Transmembrane helix</keyword>
<organism evidence="2 3">
    <name type="scientific">Plasmodium cynomolgi (strain B)</name>
    <dbReference type="NCBI Taxonomy" id="1120755"/>
    <lineage>
        <taxon>Eukaryota</taxon>
        <taxon>Sar</taxon>
        <taxon>Alveolata</taxon>
        <taxon>Apicomplexa</taxon>
        <taxon>Aconoidasida</taxon>
        <taxon>Haemosporida</taxon>
        <taxon>Plasmodiidae</taxon>
        <taxon>Plasmodium</taxon>
        <taxon>Plasmodium (Plasmodium)</taxon>
    </lineage>
</organism>
<feature type="transmembrane region" description="Helical" evidence="1">
    <location>
        <begin position="249"/>
        <end position="269"/>
    </location>
</feature>
<reference evidence="2 3" key="1">
    <citation type="journal article" date="2012" name="Nat. Genet.">
        <title>Plasmodium cynomolgi genome sequences provide insight into Plasmodium vivax and the monkey malaria clade.</title>
        <authorList>
            <person name="Tachibana S."/>
            <person name="Sullivan S.A."/>
            <person name="Kawai S."/>
            <person name="Nakamura S."/>
            <person name="Kim H.R."/>
            <person name="Goto N."/>
            <person name="Arisue N."/>
            <person name="Palacpac N.M.Q."/>
            <person name="Honma H."/>
            <person name="Yagi M."/>
            <person name="Tougan T."/>
            <person name="Katakai Y."/>
            <person name="Kaneko O."/>
            <person name="Mita T."/>
            <person name="Kita K."/>
            <person name="Yasutomi Y."/>
            <person name="Sutton P.L."/>
            <person name="Shakhbatyan R."/>
            <person name="Horii T."/>
            <person name="Yasunaga T."/>
            <person name="Barnwell J.W."/>
            <person name="Escalante A.A."/>
            <person name="Carlton J.M."/>
            <person name="Tanabe K."/>
        </authorList>
    </citation>
    <scope>NUCLEOTIDE SEQUENCE [LARGE SCALE GENOMIC DNA]</scope>
    <source>
        <strain evidence="2 3">B</strain>
    </source>
</reference>
<dbReference type="EMBL" id="DF158093">
    <property type="protein sequence ID" value="GAB69888.1"/>
    <property type="molecule type" value="Genomic_DNA"/>
</dbReference>
<dbReference type="VEuPathDB" id="PlasmoDB:PCYB_006370"/>
<dbReference type="AlphaFoldDB" id="K6UNX3"/>
<gene>
    <name evidence="2" type="ORF">PCYB_006370</name>
</gene>
<keyword evidence="3" id="KW-1185">Reference proteome</keyword>
<keyword evidence="1" id="KW-0472">Membrane</keyword>
<sequence>MFLSYYSFCINSTHYNEVFLDYVKNNKEDNAVVKDIKCDSIQSIKAISGVLSAEDICKEFVLLYKSFSEYHNKLRTLDKEIFSFVDCDFLNYWLNDKLRKSVKDGDEIDVRGFYREIKNNNPKFFSDNEGLENYINNIDPEILKNMKLLYDLYYNKNIILTMLDGDYTYPENNPCSDYTKDCHEEYDIAINRCYGVYDEFYKALKDFKNDYNSIFRISTKDEYNCRGNNQYLLMEYDPVLERYREEKKIMLIQGLTISLIPLLIIPLIYKVKKYH</sequence>
<evidence type="ECO:0000313" key="3">
    <source>
        <dbReference type="Proteomes" id="UP000006319"/>
    </source>
</evidence>
<dbReference type="RefSeq" id="XP_004228106.1">
    <property type="nucleotide sequence ID" value="XM_004228058.1"/>
</dbReference>